<dbReference type="Pfam" id="PF09186">
    <property type="entry name" value="DUF1949"/>
    <property type="match status" value="1"/>
</dbReference>
<keyword evidence="5" id="KW-1185">Reference proteome</keyword>
<dbReference type="InterPro" id="IPR036956">
    <property type="entry name" value="Impact_N_sf"/>
</dbReference>
<dbReference type="Gene3D" id="3.30.230.30">
    <property type="entry name" value="Impact, N-terminal domain"/>
    <property type="match status" value="1"/>
</dbReference>
<sequence length="226" mass="25142">MYKTVYREGQISLIEKKSEFIGRVAFVKTKEGAEAYIQNIRDSGKDATHHCTAYIINEDQSIQKYDDDGEPQKTAGPPILDVLKRNGLTNVVCVVTRYFGGTLLGAGGLIRAYSSAASAALDDAVVVEMHKALDITFTYDYTEHGSIENYMMQNGYPIIDTVYTDRVQVTTTVYESGYEAFKAYLLDVTSGTVTIEKVDGTERAVLDGKLLYEGKSYNQKQYKGEE</sequence>
<organism evidence="4 5">
    <name type="scientific">Aedoeadaptatus coxii</name>
    <dbReference type="NCBI Taxonomy" id="755172"/>
    <lineage>
        <taxon>Bacteria</taxon>
        <taxon>Bacillati</taxon>
        <taxon>Bacillota</taxon>
        <taxon>Tissierellia</taxon>
        <taxon>Tissierellales</taxon>
        <taxon>Peptoniphilaceae</taxon>
        <taxon>Aedoeadaptatus</taxon>
    </lineage>
</organism>
<evidence type="ECO:0000256" key="1">
    <source>
        <dbReference type="ARBA" id="ARBA00007665"/>
    </source>
</evidence>
<dbReference type="RefSeq" id="WP_068367877.1">
    <property type="nucleotide sequence ID" value="NZ_CAMQER010000090.1"/>
</dbReference>
<dbReference type="InterPro" id="IPR020569">
    <property type="entry name" value="UPF0029_Impact_CS"/>
</dbReference>
<protein>
    <submittedName>
        <fullName evidence="4">YigZ family protein</fullName>
    </submittedName>
</protein>
<dbReference type="SUPFAM" id="SSF54211">
    <property type="entry name" value="Ribosomal protein S5 domain 2-like"/>
    <property type="match status" value="1"/>
</dbReference>
<evidence type="ECO:0000313" key="5">
    <source>
        <dbReference type="Proteomes" id="UP000070442"/>
    </source>
</evidence>
<dbReference type="GO" id="GO:0005737">
    <property type="term" value="C:cytoplasm"/>
    <property type="evidence" value="ECO:0007669"/>
    <property type="project" value="TreeGrafter"/>
</dbReference>
<dbReference type="OrthoDB" id="9813771at2"/>
<feature type="domain" description="UPF0029" evidence="3">
    <location>
        <begin position="138"/>
        <end position="191"/>
    </location>
</feature>
<dbReference type="InterPro" id="IPR015269">
    <property type="entry name" value="UPF0029_Impact_C"/>
</dbReference>
<evidence type="ECO:0000259" key="2">
    <source>
        <dbReference type="Pfam" id="PF01205"/>
    </source>
</evidence>
<dbReference type="Gene3D" id="3.30.70.240">
    <property type="match status" value="1"/>
</dbReference>
<dbReference type="Proteomes" id="UP000070442">
    <property type="component" value="Unassembled WGS sequence"/>
</dbReference>
<evidence type="ECO:0000313" key="4">
    <source>
        <dbReference type="EMBL" id="KXB66632.1"/>
    </source>
</evidence>
<dbReference type="GO" id="GO:0006446">
    <property type="term" value="P:regulation of translational initiation"/>
    <property type="evidence" value="ECO:0007669"/>
    <property type="project" value="TreeGrafter"/>
</dbReference>
<dbReference type="PANTHER" id="PTHR16301">
    <property type="entry name" value="IMPACT-RELATED"/>
    <property type="match status" value="1"/>
</dbReference>
<name>A0A134AFY5_9FIRM</name>
<dbReference type="PATRIC" id="fig|755172.3.peg.973"/>
<feature type="domain" description="Impact N-terminal" evidence="2">
    <location>
        <begin position="16"/>
        <end position="121"/>
    </location>
</feature>
<dbReference type="InterPro" id="IPR035647">
    <property type="entry name" value="EFG_III/V"/>
</dbReference>
<comment type="caution">
    <text evidence="4">The sequence shown here is derived from an EMBL/GenBank/DDBJ whole genome shotgun (WGS) entry which is preliminary data.</text>
</comment>
<dbReference type="InterPro" id="IPR001498">
    <property type="entry name" value="Impact_N"/>
</dbReference>
<dbReference type="STRING" id="755172.HMPREF1863_01014"/>
<comment type="similarity">
    <text evidence="1">Belongs to the IMPACT family.</text>
</comment>
<dbReference type="Pfam" id="PF01205">
    <property type="entry name" value="Impact_N"/>
    <property type="match status" value="1"/>
</dbReference>
<proteinExistence type="inferred from homology"/>
<dbReference type="AlphaFoldDB" id="A0A134AFY5"/>
<dbReference type="PANTHER" id="PTHR16301:SF20">
    <property type="entry name" value="IMPACT FAMILY MEMBER YIGZ"/>
    <property type="match status" value="1"/>
</dbReference>
<dbReference type="PROSITE" id="PS00910">
    <property type="entry name" value="UPF0029"/>
    <property type="match status" value="1"/>
</dbReference>
<accession>A0A134AFY5</accession>
<evidence type="ECO:0000259" key="3">
    <source>
        <dbReference type="Pfam" id="PF09186"/>
    </source>
</evidence>
<dbReference type="InterPro" id="IPR020568">
    <property type="entry name" value="Ribosomal_Su5_D2-typ_SF"/>
</dbReference>
<reference evidence="5" key="1">
    <citation type="submission" date="2016-01" db="EMBL/GenBank/DDBJ databases">
        <authorList>
            <person name="Mitreva M."/>
            <person name="Pepin K.H."/>
            <person name="Mihindukulasuriya K.A."/>
            <person name="Fulton R."/>
            <person name="Fronick C."/>
            <person name="O'Laughlin M."/>
            <person name="Miner T."/>
            <person name="Herter B."/>
            <person name="Rosa B.A."/>
            <person name="Cordes M."/>
            <person name="Tomlinson C."/>
            <person name="Wollam A."/>
            <person name="Palsikar V.B."/>
            <person name="Mardis E.R."/>
            <person name="Wilson R.K."/>
        </authorList>
    </citation>
    <scope>NUCLEOTIDE SEQUENCE [LARGE SCALE GENOMIC DNA]</scope>
    <source>
        <strain evidence="5">DNF00729</strain>
    </source>
</reference>
<dbReference type="EMBL" id="LSDG01000027">
    <property type="protein sequence ID" value="KXB66632.1"/>
    <property type="molecule type" value="Genomic_DNA"/>
</dbReference>
<dbReference type="SUPFAM" id="SSF54980">
    <property type="entry name" value="EF-G C-terminal domain-like"/>
    <property type="match status" value="1"/>
</dbReference>
<gene>
    <name evidence="4" type="ORF">HMPREF1863_01014</name>
</gene>
<dbReference type="InterPro" id="IPR023582">
    <property type="entry name" value="Impact"/>
</dbReference>